<accession>A0ABU3WE72</accession>
<proteinExistence type="predicted"/>
<dbReference type="Proteomes" id="UP001278188">
    <property type="component" value="Unassembled WGS sequence"/>
</dbReference>
<sequence>MSTAQYADYSEQTLSKTRDNPFHFNDQSEVRMIRQLLDSLTIQWMFWQIKDCPFSDLNRKI</sequence>
<protein>
    <submittedName>
        <fullName evidence="1">Uncharacterized protein</fullName>
    </submittedName>
</protein>
<comment type="caution">
    <text evidence="1">The sequence shown here is derived from an EMBL/GenBank/DDBJ whole genome shotgun (WGS) entry which is preliminary data.</text>
</comment>
<organism evidence="1 2">
    <name type="scientific">Acinetobacter chinensis</name>
    <dbReference type="NCBI Taxonomy" id="2004650"/>
    <lineage>
        <taxon>Bacteria</taxon>
        <taxon>Pseudomonadati</taxon>
        <taxon>Pseudomonadota</taxon>
        <taxon>Gammaproteobacteria</taxon>
        <taxon>Moraxellales</taxon>
        <taxon>Moraxellaceae</taxon>
        <taxon>Acinetobacter</taxon>
    </lineage>
</organism>
<gene>
    <name evidence="1" type="ORF">QR674_06910</name>
</gene>
<dbReference type="EMBL" id="JASVDY010000002">
    <property type="protein sequence ID" value="MDV2468710.1"/>
    <property type="molecule type" value="Genomic_DNA"/>
</dbReference>
<name>A0ABU3WE72_9GAMM</name>
<reference evidence="1 2" key="1">
    <citation type="submission" date="2023-06" db="EMBL/GenBank/DDBJ databases">
        <title>Genomic Analysis of Acinetobacter Strains Recovered from South Australian Aquatic Samples provides Insights into the Circulation of Antibiotic Resistance determinants in the Environment.</title>
        <authorList>
            <person name="Tobin L."/>
            <person name="Jarocki V.M."/>
            <person name="Kenyon J."/>
            <person name="Drigo B."/>
            <person name="Donner E."/>
            <person name="Djordjevic S.P."/>
            <person name="Hamidian M."/>
        </authorList>
    </citation>
    <scope>NUCLEOTIDE SEQUENCE [LARGE SCALE GENOMIC DNA]</scope>
    <source>
        <strain evidence="1 2">SAAc652</strain>
    </source>
</reference>
<evidence type="ECO:0000313" key="2">
    <source>
        <dbReference type="Proteomes" id="UP001278188"/>
    </source>
</evidence>
<evidence type="ECO:0000313" key="1">
    <source>
        <dbReference type="EMBL" id="MDV2468710.1"/>
    </source>
</evidence>
<keyword evidence="2" id="KW-1185">Reference proteome</keyword>
<dbReference type="RefSeq" id="WP_317082993.1">
    <property type="nucleotide sequence ID" value="NZ_JASVDY010000002.1"/>
</dbReference>